<organism evidence="1 2">
    <name type="scientific">Streptomyces spinosisporus</name>
    <dbReference type="NCBI Taxonomy" id="2927582"/>
    <lineage>
        <taxon>Bacteria</taxon>
        <taxon>Bacillati</taxon>
        <taxon>Actinomycetota</taxon>
        <taxon>Actinomycetes</taxon>
        <taxon>Kitasatosporales</taxon>
        <taxon>Streptomycetaceae</taxon>
        <taxon>Streptomyces</taxon>
    </lineage>
</organism>
<dbReference type="EMBL" id="JALDAX010000007">
    <property type="protein sequence ID" value="MCI3242066.1"/>
    <property type="molecule type" value="Genomic_DNA"/>
</dbReference>
<reference evidence="1" key="1">
    <citation type="submission" date="2022-03" db="EMBL/GenBank/DDBJ databases">
        <title>Streptomyces 7R015 and 7R016 isolated from Barleria lupulina in Thailand.</title>
        <authorList>
            <person name="Kanchanasin P."/>
            <person name="Phongsopitanun W."/>
            <person name="Tanasupawat S."/>
        </authorList>
    </citation>
    <scope>NUCLEOTIDE SEQUENCE</scope>
    <source>
        <strain evidence="1">7R016</strain>
    </source>
</reference>
<sequence length="326" mass="36554">MRRAVPLLAVPFLVTLTSALVLVGCGRQSGPPASHGRPASSNDPAFQPLAAYDLPDEDGRTIERARWTLGRECMVRLGFGGLRNLDLDPVPAWPQRPSGTGVLTMAVYTSDDFRYGIQDPKEAERHGYHGAQADYERRHPKRKWTLPQYLALTGEFVGDDPKSVHGHRIPEHGCLGEADRAIYGTSPRDRRNPVLELETRSLQQGMRDPAWKKADQAWSGCMRTAGYHYATPQDAVTGSDRTDQELKARLTGQHRDTTEPSAAERRAAVADARCKQRTGYVPAVHAIDVRIQNRLVTEHRTELDKQLRWERDAVRRAHDLLEDRSS</sequence>
<evidence type="ECO:0000313" key="1">
    <source>
        <dbReference type="EMBL" id="MCI3242066.1"/>
    </source>
</evidence>
<keyword evidence="2" id="KW-1185">Reference proteome</keyword>
<comment type="caution">
    <text evidence="1">The sequence shown here is derived from an EMBL/GenBank/DDBJ whole genome shotgun (WGS) entry which is preliminary data.</text>
</comment>
<accession>A0ABS9XJ16</accession>
<dbReference type="Proteomes" id="UP001165270">
    <property type="component" value="Unassembled WGS sequence"/>
</dbReference>
<evidence type="ECO:0000313" key="2">
    <source>
        <dbReference type="Proteomes" id="UP001165270"/>
    </source>
</evidence>
<dbReference type="PROSITE" id="PS51257">
    <property type="entry name" value="PROKAR_LIPOPROTEIN"/>
    <property type="match status" value="1"/>
</dbReference>
<dbReference type="RefSeq" id="WP_242710660.1">
    <property type="nucleotide sequence ID" value="NZ_JALDAX010000007.1"/>
</dbReference>
<evidence type="ECO:0008006" key="3">
    <source>
        <dbReference type="Google" id="ProtNLM"/>
    </source>
</evidence>
<protein>
    <recommendedName>
        <fullName evidence="3">Lipoprotein</fullName>
    </recommendedName>
</protein>
<gene>
    <name evidence="1" type="ORF">MQN93_20290</name>
</gene>
<name>A0ABS9XJ16_9ACTN</name>
<proteinExistence type="predicted"/>